<gene>
    <name evidence="1" type="ORF">XDN619_LOCUS29465</name>
</gene>
<proteinExistence type="predicted"/>
<reference evidence="1" key="1">
    <citation type="submission" date="2021-02" db="EMBL/GenBank/DDBJ databases">
        <authorList>
            <person name="Nowell W R."/>
        </authorList>
    </citation>
    <scope>NUCLEOTIDE SEQUENCE</scope>
</reference>
<comment type="caution">
    <text evidence="1">The sequence shown here is derived from an EMBL/GenBank/DDBJ whole genome shotgun (WGS) entry which is preliminary data.</text>
</comment>
<dbReference type="AlphaFoldDB" id="A0A816Y7D4"/>
<name>A0A816Y7D4_9BILA</name>
<dbReference type="EMBL" id="CAJNRG010014364">
    <property type="protein sequence ID" value="CAF2155600.1"/>
    <property type="molecule type" value="Genomic_DNA"/>
</dbReference>
<evidence type="ECO:0000313" key="1">
    <source>
        <dbReference type="EMBL" id="CAF2155600.1"/>
    </source>
</evidence>
<accession>A0A816Y7D4</accession>
<protein>
    <submittedName>
        <fullName evidence="1">Uncharacterized protein</fullName>
    </submittedName>
</protein>
<dbReference type="Proteomes" id="UP000663887">
    <property type="component" value="Unassembled WGS sequence"/>
</dbReference>
<evidence type="ECO:0000313" key="2">
    <source>
        <dbReference type="Proteomes" id="UP000663887"/>
    </source>
</evidence>
<sequence length="100" mass="11373">MGHTCSYRTMCRLQQEAAEKVKIPSEVLKQGQSFFTSISKHHFAAEVANNFDMNTETLYGEYSIHILNQIVVQIPENNEVSLICEHLLNDMCGQICMFSS</sequence>
<organism evidence="1 2">
    <name type="scientific">Rotaria magnacalcarata</name>
    <dbReference type="NCBI Taxonomy" id="392030"/>
    <lineage>
        <taxon>Eukaryota</taxon>
        <taxon>Metazoa</taxon>
        <taxon>Spiralia</taxon>
        <taxon>Gnathifera</taxon>
        <taxon>Rotifera</taxon>
        <taxon>Eurotatoria</taxon>
        <taxon>Bdelloidea</taxon>
        <taxon>Philodinida</taxon>
        <taxon>Philodinidae</taxon>
        <taxon>Rotaria</taxon>
    </lineage>
</organism>